<keyword evidence="2" id="KW-1185">Reference proteome</keyword>
<name>A0A1Y2I579_9FUNG</name>
<protein>
    <submittedName>
        <fullName evidence="1">Uncharacterized protein</fullName>
    </submittedName>
</protein>
<dbReference type="EMBL" id="MCFL01000001">
    <property type="protein sequence ID" value="ORZ41201.1"/>
    <property type="molecule type" value="Genomic_DNA"/>
</dbReference>
<evidence type="ECO:0000313" key="2">
    <source>
        <dbReference type="Proteomes" id="UP000193411"/>
    </source>
</evidence>
<reference evidence="1 2" key="1">
    <citation type="submission" date="2016-07" db="EMBL/GenBank/DDBJ databases">
        <title>Pervasive Adenine N6-methylation of Active Genes in Fungi.</title>
        <authorList>
            <consortium name="DOE Joint Genome Institute"/>
            <person name="Mondo S.J."/>
            <person name="Dannebaum R.O."/>
            <person name="Kuo R.C."/>
            <person name="Labutti K."/>
            <person name="Haridas S."/>
            <person name="Kuo A."/>
            <person name="Salamov A."/>
            <person name="Ahrendt S.R."/>
            <person name="Lipzen A."/>
            <person name="Sullivan W."/>
            <person name="Andreopoulos W.B."/>
            <person name="Clum A."/>
            <person name="Lindquist E."/>
            <person name="Daum C."/>
            <person name="Ramamoorthy G.K."/>
            <person name="Gryganskyi A."/>
            <person name="Culley D."/>
            <person name="Magnuson J.K."/>
            <person name="James T.Y."/>
            <person name="O'Malley M.A."/>
            <person name="Stajich J.E."/>
            <person name="Spatafora J.W."/>
            <person name="Visel A."/>
            <person name="Grigoriev I.V."/>
        </authorList>
    </citation>
    <scope>NUCLEOTIDE SEQUENCE [LARGE SCALE GENOMIC DNA]</scope>
    <source>
        <strain evidence="1 2">PL171</strain>
    </source>
</reference>
<comment type="caution">
    <text evidence="1">The sequence shown here is derived from an EMBL/GenBank/DDBJ whole genome shotgun (WGS) entry which is preliminary data.</text>
</comment>
<organism evidence="1 2">
    <name type="scientific">Catenaria anguillulae PL171</name>
    <dbReference type="NCBI Taxonomy" id="765915"/>
    <lineage>
        <taxon>Eukaryota</taxon>
        <taxon>Fungi</taxon>
        <taxon>Fungi incertae sedis</taxon>
        <taxon>Blastocladiomycota</taxon>
        <taxon>Blastocladiomycetes</taxon>
        <taxon>Blastocladiales</taxon>
        <taxon>Catenariaceae</taxon>
        <taxon>Catenaria</taxon>
    </lineage>
</organism>
<proteinExistence type="predicted"/>
<dbReference type="AlphaFoldDB" id="A0A1Y2I579"/>
<accession>A0A1Y2I579</accession>
<gene>
    <name evidence="1" type="ORF">BCR44DRAFT_408526</name>
</gene>
<dbReference type="Proteomes" id="UP000193411">
    <property type="component" value="Unassembled WGS sequence"/>
</dbReference>
<evidence type="ECO:0000313" key="1">
    <source>
        <dbReference type="EMBL" id="ORZ41201.1"/>
    </source>
</evidence>
<sequence>MANQESLSLRIVEVANLVDVWDGDSRSWELGSADEDELNLRSYDIQREQRVMGRLSMSRFFSWHAMYRHNAIAACTRHNFHPRQQQTTPRELGRRRSEWRVIIDALAMCASSPIASQGCCRFDWSEIRLGSKCHDDIWYSSRTCQNYSSKFK</sequence>